<dbReference type="InterPro" id="IPR050553">
    <property type="entry name" value="Thioredoxin_ResA/DsbE_sf"/>
</dbReference>
<accession>A0A3D5IWY4</accession>
<gene>
    <name evidence="2" type="ORF">DGQ38_04815</name>
</gene>
<dbReference type="AlphaFoldDB" id="A0A3D5IWY4"/>
<dbReference type="GO" id="GO:0016209">
    <property type="term" value="F:antioxidant activity"/>
    <property type="evidence" value="ECO:0007669"/>
    <property type="project" value="InterPro"/>
</dbReference>
<dbReference type="PANTHER" id="PTHR42852">
    <property type="entry name" value="THIOL:DISULFIDE INTERCHANGE PROTEIN DSBE"/>
    <property type="match status" value="1"/>
</dbReference>
<dbReference type="InterPro" id="IPR036249">
    <property type="entry name" value="Thioredoxin-like_sf"/>
</dbReference>
<proteinExistence type="predicted"/>
<evidence type="ECO:0000313" key="3">
    <source>
        <dbReference type="Proteomes" id="UP000264330"/>
    </source>
</evidence>
<comment type="caution">
    <text evidence="2">The sequence shown here is derived from an EMBL/GenBank/DDBJ whole genome shotgun (WGS) entry which is preliminary data.</text>
</comment>
<evidence type="ECO:0000259" key="1">
    <source>
        <dbReference type="PROSITE" id="PS51352"/>
    </source>
</evidence>
<dbReference type="Pfam" id="PF00578">
    <property type="entry name" value="AhpC-TSA"/>
    <property type="match status" value="1"/>
</dbReference>
<dbReference type="CDD" id="cd02966">
    <property type="entry name" value="TlpA_like_family"/>
    <property type="match status" value="1"/>
</dbReference>
<dbReference type="Proteomes" id="UP000264330">
    <property type="component" value="Unassembled WGS sequence"/>
</dbReference>
<evidence type="ECO:0000313" key="2">
    <source>
        <dbReference type="EMBL" id="HCV80351.1"/>
    </source>
</evidence>
<dbReference type="EMBL" id="DPMF01000104">
    <property type="protein sequence ID" value="HCV80351.1"/>
    <property type="molecule type" value="Genomic_DNA"/>
</dbReference>
<dbReference type="SUPFAM" id="SSF52833">
    <property type="entry name" value="Thioredoxin-like"/>
    <property type="match status" value="1"/>
</dbReference>
<dbReference type="Gene3D" id="3.40.30.10">
    <property type="entry name" value="Glutaredoxin"/>
    <property type="match status" value="1"/>
</dbReference>
<dbReference type="GO" id="GO:0016491">
    <property type="term" value="F:oxidoreductase activity"/>
    <property type="evidence" value="ECO:0007669"/>
    <property type="project" value="InterPro"/>
</dbReference>
<name>A0A3D5IWY4_9FLAO</name>
<protein>
    <submittedName>
        <fullName evidence="2">TlpA family protein disulfide reductase</fullName>
    </submittedName>
</protein>
<dbReference type="RefSeq" id="WP_013069896.1">
    <property type="nucleotide sequence ID" value="NZ_CAJXAW010000005.1"/>
</dbReference>
<reference evidence="2 3" key="1">
    <citation type="journal article" date="2018" name="Nat. Biotechnol.">
        <title>A standardized bacterial taxonomy based on genome phylogeny substantially revises the tree of life.</title>
        <authorList>
            <person name="Parks D.H."/>
            <person name="Chuvochina M."/>
            <person name="Waite D.W."/>
            <person name="Rinke C."/>
            <person name="Skarshewski A."/>
            <person name="Chaumeil P.A."/>
            <person name="Hugenholtz P."/>
        </authorList>
    </citation>
    <scope>NUCLEOTIDE SEQUENCE [LARGE SCALE GENOMIC DNA]</scope>
    <source>
        <strain evidence="2">UBA9359</strain>
    </source>
</reference>
<dbReference type="InterPro" id="IPR013766">
    <property type="entry name" value="Thioredoxin_domain"/>
</dbReference>
<feature type="domain" description="Thioredoxin" evidence="1">
    <location>
        <begin position="506"/>
        <end position="665"/>
    </location>
</feature>
<dbReference type="OMA" id="ANVKFYF"/>
<dbReference type="PANTHER" id="PTHR42852:SF17">
    <property type="entry name" value="THIOREDOXIN-LIKE PROTEIN HI_1115"/>
    <property type="match status" value="1"/>
</dbReference>
<sequence length="669" mass="77105">MRLFNVLKIIPVFTLLAISIVFTGNLWGQDQEEVFSVAPRYPKAGDQVTLSYDASQTPLKNRDSLTAVVYTYADFQWNVKDLKLERTEENKWQGQLKLEPGIALINCVFYAKDTLDRGGANTYSWMINNAPGSYSGWGIMRNPNINEDFPQQLDSLSFIEDSVTLMWLNNEMRDNPSSRSHIFYSGLRLLQRTNTEDQTGRIKEELNYILSFPALDLKQQYDVQRSLELITGNETYVDSVENALLSKYPNGVLARDRAIKQLFREADPDERVKAYNAFVNQFPEEKFEGITTTTEELYYDKLFRSIAYTYILENKDYGFVFDNLTNASYTNLVDYAWHLVSIPYTNESMSLDSLQVFADRIFPEIESREHEVPKAYRGKLSPNQWKAMALKAAASEYLTYAKILNEQQDYKREAYYLNKIAALLKYENTEYNALYTQQLVRQDKMDEAVSFIAACLRHNNTSPEMLQVLKDEYLKSGKELSDFKDYVAGLKTGAENQKEKEALLTELIKKPIEDFSLESSYGGMVNLKDQLGKIVVIDMWATWCAPCKKAMPGMKMVVDHYADDANVKFYFLDTQEYVKDYKTKTAAFIEEKEYPFEVLYDAVNPENGKPEMVYTKYAKAFQFSGIPQKMIIDQNGYLRWRSTGYEGSPSALADEIKTIVEYLKAESKS</sequence>
<organism evidence="2 3">
    <name type="scientific">Zunongwangia profunda</name>
    <dbReference type="NCBI Taxonomy" id="398743"/>
    <lineage>
        <taxon>Bacteria</taxon>
        <taxon>Pseudomonadati</taxon>
        <taxon>Bacteroidota</taxon>
        <taxon>Flavobacteriia</taxon>
        <taxon>Flavobacteriales</taxon>
        <taxon>Flavobacteriaceae</taxon>
        <taxon>Zunongwangia</taxon>
    </lineage>
</organism>
<dbReference type="PROSITE" id="PS51352">
    <property type="entry name" value="THIOREDOXIN_2"/>
    <property type="match status" value="1"/>
</dbReference>
<dbReference type="InterPro" id="IPR000866">
    <property type="entry name" value="AhpC/TSA"/>
</dbReference>